<keyword evidence="5" id="KW-1185">Reference proteome</keyword>
<keyword evidence="2" id="KW-0732">Signal</keyword>
<evidence type="ECO:0000313" key="4">
    <source>
        <dbReference type="EMBL" id="PUA82002.1"/>
    </source>
</evidence>
<evidence type="ECO:0000259" key="3">
    <source>
        <dbReference type="Pfam" id="PF03372"/>
    </source>
</evidence>
<dbReference type="GO" id="GO:0003824">
    <property type="term" value="F:catalytic activity"/>
    <property type="evidence" value="ECO:0007669"/>
    <property type="project" value="InterPro"/>
</dbReference>
<feature type="chain" id="PRO_5015318988" description="Endonuclease/exonuclease/phosphatase domain-containing protein" evidence="2">
    <location>
        <begin position="33"/>
        <end position="291"/>
    </location>
</feature>
<dbReference type="Proteomes" id="UP000244867">
    <property type="component" value="Unassembled WGS sequence"/>
</dbReference>
<name>A0A2R7Z055_9ACTN</name>
<feature type="domain" description="Endonuclease/exonuclease/phosphatase" evidence="3">
    <location>
        <begin position="67"/>
        <end position="221"/>
    </location>
</feature>
<comment type="caution">
    <text evidence="4">The sequence shown here is derived from an EMBL/GenBank/DDBJ whole genome shotgun (WGS) entry which is preliminary data.</text>
</comment>
<dbReference type="SUPFAM" id="SSF56219">
    <property type="entry name" value="DNase I-like"/>
    <property type="match status" value="1"/>
</dbReference>
<dbReference type="OrthoDB" id="3763091at2"/>
<accession>A0A2R7Z055</accession>
<feature type="region of interest" description="Disordered" evidence="1">
    <location>
        <begin position="27"/>
        <end position="56"/>
    </location>
</feature>
<evidence type="ECO:0000256" key="2">
    <source>
        <dbReference type="SAM" id="SignalP"/>
    </source>
</evidence>
<sequence>MAHTPKAFAAACALAVSLSLTPVLTGGPAAQAEPTPAPAPSTTEAPAAPVAAEVPKPRNGYGVRLTTFNILSSSIARGGIDRATRAARWVQDQGADAAAFQEVAKDQLRQMQTVMPRYSFFPRRGLGTRGSAIQIAWNTKTVKKMETGYIMRPFLGWARPIPYVRLRDRETGRGFWVVAIHNAPGGQEHERDVSTAAEIKLLKKLLAGRDRPVFVMGDVNERSEFCDKVAAATPLVSMNGGTAKKPCPVPRFGGPDWMLGAGAEFSDFEKVYNGISDHPALRARAWVPSKN</sequence>
<dbReference type="InterPro" id="IPR005135">
    <property type="entry name" value="Endo/exonuclease/phosphatase"/>
</dbReference>
<dbReference type="RefSeq" id="WP_108343886.1">
    <property type="nucleotide sequence ID" value="NZ_PYXZ01000002.1"/>
</dbReference>
<dbReference type="AlphaFoldDB" id="A0A2R7Z055"/>
<evidence type="ECO:0000256" key="1">
    <source>
        <dbReference type="SAM" id="MobiDB-lite"/>
    </source>
</evidence>
<organism evidence="4 5">
    <name type="scientific">Nocardioides currus</name>
    <dbReference type="NCBI Taxonomy" id="2133958"/>
    <lineage>
        <taxon>Bacteria</taxon>
        <taxon>Bacillati</taxon>
        <taxon>Actinomycetota</taxon>
        <taxon>Actinomycetes</taxon>
        <taxon>Propionibacteriales</taxon>
        <taxon>Nocardioidaceae</taxon>
        <taxon>Nocardioides</taxon>
    </lineage>
</organism>
<dbReference type="Gene3D" id="3.60.10.10">
    <property type="entry name" value="Endonuclease/exonuclease/phosphatase"/>
    <property type="match status" value="1"/>
</dbReference>
<feature type="signal peptide" evidence="2">
    <location>
        <begin position="1"/>
        <end position="32"/>
    </location>
</feature>
<dbReference type="InterPro" id="IPR036691">
    <property type="entry name" value="Endo/exonu/phosph_ase_sf"/>
</dbReference>
<dbReference type="EMBL" id="PYXZ01000002">
    <property type="protein sequence ID" value="PUA82002.1"/>
    <property type="molecule type" value="Genomic_DNA"/>
</dbReference>
<feature type="compositionally biased region" description="Low complexity" evidence="1">
    <location>
        <begin position="28"/>
        <end position="54"/>
    </location>
</feature>
<protein>
    <recommendedName>
        <fullName evidence="3">Endonuclease/exonuclease/phosphatase domain-containing protein</fullName>
    </recommendedName>
</protein>
<gene>
    <name evidence="4" type="ORF">C7S10_08170</name>
</gene>
<proteinExistence type="predicted"/>
<evidence type="ECO:0000313" key="5">
    <source>
        <dbReference type="Proteomes" id="UP000244867"/>
    </source>
</evidence>
<dbReference type="Pfam" id="PF03372">
    <property type="entry name" value="Exo_endo_phos"/>
    <property type="match status" value="1"/>
</dbReference>
<reference evidence="4 5" key="1">
    <citation type="submission" date="2018-03" db="EMBL/GenBank/DDBJ databases">
        <authorList>
            <person name="Keele B.F."/>
        </authorList>
    </citation>
    <scope>NUCLEOTIDE SEQUENCE [LARGE SCALE GENOMIC DNA]</scope>
    <source>
        <strain evidence="4 5">IB-3</strain>
    </source>
</reference>